<keyword evidence="6" id="KW-1133">Transmembrane helix</keyword>
<keyword evidence="6" id="KW-0472">Membrane</keyword>
<comment type="similarity">
    <text evidence="1">Belongs to the peptidase S28 family.</text>
</comment>
<dbReference type="PANTHER" id="PTHR11010:SF5">
    <property type="entry name" value="RE36938P-RELATED"/>
    <property type="match status" value="1"/>
</dbReference>
<dbReference type="InterPro" id="IPR042269">
    <property type="entry name" value="Ser_carbopepase_S28_SKS"/>
</dbReference>
<name>A0AAW1IV85_POPJA</name>
<keyword evidence="5" id="KW-0325">Glycoprotein</keyword>
<dbReference type="GO" id="GO:0070008">
    <property type="term" value="F:serine-type exopeptidase activity"/>
    <property type="evidence" value="ECO:0007669"/>
    <property type="project" value="InterPro"/>
</dbReference>
<proteinExistence type="inferred from homology"/>
<dbReference type="Proteomes" id="UP001458880">
    <property type="component" value="Unassembled WGS sequence"/>
</dbReference>
<reference evidence="8 9" key="1">
    <citation type="journal article" date="2024" name="BMC Genomics">
        <title>De novo assembly and annotation of Popillia japonica's genome with initial clues to its potential as an invasive pest.</title>
        <authorList>
            <person name="Cucini C."/>
            <person name="Boschi S."/>
            <person name="Funari R."/>
            <person name="Cardaioli E."/>
            <person name="Iannotti N."/>
            <person name="Marturano G."/>
            <person name="Paoli F."/>
            <person name="Bruttini M."/>
            <person name="Carapelli A."/>
            <person name="Frati F."/>
            <person name="Nardi F."/>
        </authorList>
    </citation>
    <scope>NUCLEOTIDE SEQUENCE [LARGE SCALE GENOMIC DNA]</scope>
    <source>
        <strain evidence="8">DMR45628</strain>
    </source>
</reference>
<comment type="caution">
    <text evidence="8">The sequence shown here is derived from an EMBL/GenBank/DDBJ whole genome shotgun (WGS) entry which is preliminary data.</text>
</comment>
<evidence type="ECO:0000256" key="3">
    <source>
        <dbReference type="ARBA" id="ARBA00022729"/>
    </source>
</evidence>
<evidence type="ECO:0000313" key="9">
    <source>
        <dbReference type="Proteomes" id="UP001458880"/>
    </source>
</evidence>
<keyword evidence="8" id="KW-0121">Carboxypeptidase</keyword>
<dbReference type="Pfam" id="PF05577">
    <property type="entry name" value="Peptidase_S28"/>
    <property type="match status" value="1"/>
</dbReference>
<keyword evidence="3 7" id="KW-0732">Signal</keyword>
<dbReference type="GO" id="GO:0006508">
    <property type="term" value="P:proteolysis"/>
    <property type="evidence" value="ECO:0007669"/>
    <property type="project" value="UniProtKB-KW"/>
</dbReference>
<evidence type="ECO:0000256" key="7">
    <source>
        <dbReference type="SAM" id="SignalP"/>
    </source>
</evidence>
<protein>
    <submittedName>
        <fullName evidence="8">Serine carboxypeptidase S28</fullName>
    </submittedName>
</protein>
<accession>A0AAW1IV85</accession>
<feature type="transmembrane region" description="Helical" evidence="6">
    <location>
        <begin position="25"/>
        <end position="46"/>
    </location>
</feature>
<dbReference type="GO" id="GO:0008239">
    <property type="term" value="F:dipeptidyl-peptidase activity"/>
    <property type="evidence" value="ECO:0007669"/>
    <property type="project" value="TreeGrafter"/>
</dbReference>
<gene>
    <name evidence="8" type="ORF">QE152_g34036</name>
</gene>
<keyword evidence="6" id="KW-0812">Transmembrane</keyword>
<evidence type="ECO:0000256" key="2">
    <source>
        <dbReference type="ARBA" id="ARBA00022670"/>
    </source>
</evidence>
<keyword evidence="9" id="KW-1185">Reference proteome</keyword>
<dbReference type="InterPro" id="IPR029058">
    <property type="entry name" value="AB_hydrolase_fold"/>
</dbReference>
<dbReference type="Gene3D" id="1.20.120.980">
    <property type="entry name" value="Serine carboxypeptidase S28, SKS domain"/>
    <property type="match status" value="1"/>
</dbReference>
<feature type="signal peptide" evidence="7">
    <location>
        <begin position="1"/>
        <end position="18"/>
    </location>
</feature>
<dbReference type="EMBL" id="JASPKY010000533">
    <property type="protein sequence ID" value="KAK9693698.1"/>
    <property type="molecule type" value="Genomic_DNA"/>
</dbReference>
<feature type="chain" id="PRO_5043362735" evidence="7">
    <location>
        <begin position="19"/>
        <end position="291"/>
    </location>
</feature>
<dbReference type="InterPro" id="IPR008758">
    <property type="entry name" value="Peptidase_S28"/>
</dbReference>
<keyword evidence="4" id="KW-0378">Hydrolase</keyword>
<evidence type="ECO:0000256" key="4">
    <source>
        <dbReference type="ARBA" id="ARBA00022801"/>
    </source>
</evidence>
<dbReference type="Gene3D" id="3.40.50.1820">
    <property type="entry name" value="alpha/beta hydrolase"/>
    <property type="match status" value="1"/>
</dbReference>
<organism evidence="8 9">
    <name type="scientific">Popillia japonica</name>
    <name type="common">Japanese beetle</name>
    <dbReference type="NCBI Taxonomy" id="7064"/>
    <lineage>
        <taxon>Eukaryota</taxon>
        <taxon>Metazoa</taxon>
        <taxon>Ecdysozoa</taxon>
        <taxon>Arthropoda</taxon>
        <taxon>Hexapoda</taxon>
        <taxon>Insecta</taxon>
        <taxon>Pterygota</taxon>
        <taxon>Neoptera</taxon>
        <taxon>Endopterygota</taxon>
        <taxon>Coleoptera</taxon>
        <taxon>Polyphaga</taxon>
        <taxon>Scarabaeiformia</taxon>
        <taxon>Scarabaeidae</taxon>
        <taxon>Rutelinae</taxon>
        <taxon>Popillia</taxon>
    </lineage>
</organism>
<dbReference type="GO" id="GO:0004180">
    <property type="term" value="F:carboxypeptidase activity"/>
    <property type="evidence" value="ECO:0007669"/>
    <property type="project" value="UniProtKB-KW"/>
</dbReference>
<evidence type="ECO:0000256" key="6">
    <source>
        <dbReference type="SAM" id="Phobius"/>
    </source>
</evidence>
<evidence type="ECO:0000256" key="5">
    <source>
        <dbReference type="ARBA" id="ARBA00023180"/>
    </source>
</evidence>
<sequence length="291" mass="33508">MGWLILILCFINLHKISTNPKKKMGWLILILCFINVILISEGTISFRSRHGPLRHISPTKEYMEVVGDQIGLQSQECVKTISEAFSQLERLLLDHGYFGSIFDELISYNDVIYIPCVEDYDKFVEEMRNSENNSTEEMRNSENNSTARMWIYQICTEFGWFQTLTSKNQPFGNNIEECGFTKYVLNLYFNHVCTDIYGQAFNEEMLDNAIYRTNLLYGSTKLEITKLISVHGTMDPGHPVGLLHYLNPLAPTIVINGTHHCADLHPLEADSPPQLREAQKTVQKFISEWLQ</sequence>
<dbReference type="PANTHER" id="PTHR11010">
    <property type="entry name" value="PROTEASE S28 PRO-X CARBOXYPEPTIDASE-RELATED"/>
    <property type="match status" value="1"/>
</dbReference>
<keyword evidence="2" id="KW-0645">Protease</keyword>
<dbReference type="AlphaFoldDB" id="A0AAW1IV85"/>
<evidence type="ECO:0000256" key="1">
    <source>
        <dbReference type="ARBA" id="ARBA00011079"/>
    </source>
</evidence>
<evidence type="ECO:0000313" key="8">
    <source>
        <dbReference type="EMBL" id="KAK9693698.1"/>
    </source>
</evidence>